<sequence length="351" mass="40856">LHSVFRRRYQLQQIALEFYDLHNSGTLVAFANNDEREEILSKILAAPLPNSIFSSFMGTSINYRKFMNSWKSKIISQWVNGKMTNFEFLMYLNSFAGRTYNDLTQYPVFPWVIADYESEDIDLNDPKSFRDLSKPMGALGEVRAQQFKDRYESLQSSYISEDDPPPFHYGTHYSCAAYVLYYMMRLEPFSRLALALQGGKFDVADRLFHNIGSSWKSASQENLQDVRELIPEFFYLPDFLTNTNHFDFGTTQKSKHVHNVTLPKWAKGDPERFVRINRQALESDYVSKNLHLWIDLIFGYKQRGEEAVTSLNCFVHVTYEGEVDFESMTDVVQRESTIAQIQNFGQTPSRL</sequence>
<protein>
    <submittedName>
        <fullName evidence="5">Beach-domain-containing protein</fullName>
    </submittedName>
</protein>
<feature type="domain" description="BEACH" evidence="3">
    <location>
        <begin position="63"/>
        <end position="351"/>
    </location>
</feature>
<dbReference type="InterPro" id="IPR000409">
    <property type="entry name" value="BEACH_dom"/>
</dbReference>
<organism evidence="5 6">
    <name type="scientific">Fragilariopsis cylindrus CCMP1102</name>
    <dbReference type="NCBI Taxonomy" id="635003"/>
    <lineage>
        <taxon>Eukaryota</taxon>
        <taxon>Sar</taxon>
        <taxon>Stramenopiles</taxon>
        <taxon>Ochrophyta</taxon>
        <taxon>Bacillariophyta</taxon>
        <taxon>Bacillariophyceae</taxon>
        <taxon>Bacillariophycidae</taxon>
        <taxon>Bacillariales</taxon>
        <taxon>Bacillariaceae</taxon>
        <taxon>Fragilariopsis</taxon>
    </lineage>
</organism>
<dbReference type="SUPFAM" id="SSF50729">
    <property type="entry name" value="PH domain-like"/>
    <property type="match status" value="1"/>
</dbReference>
<keyword evidence="1" id="KW-0853">WD repeat</keyword>
<dbReference type="EMBL" id="KV784357">
    <property type="protein sequence ID" value="OEU17496.1"/>
    <property type="molecule type" value="Genomic_DNA"/>
</dbReference>
<dbReference type="SMART" id="SM01026">
    <property type="entry name" value="Beach"/>
    <property type="match status" value="1"/>
</dbReference>
<dbReference type="KEGG" id="fcy:FRACYDRAFT_159082"/>
<dbReference type="Gene3D" id="1.10.1540.10">
    <property type="entry name" value="BEACH domain"/>
    <property type="match status" value="1"/>
</dbReference>
<dbReference type="OrthoDB" id="26681at2759"/>
<keyword evidence="2" id="KW-0677">Repeat</keyword>
<evidence type="ECO:0000259" key="3">
    <source>
        <dbReference type="PROSITE" id="PS50197"/>
    </source>
</evidence>
<accession>A0A1E7FH38</accession>
<keyword evidence="6" id="KW-1185">Reference proteome</keyword>
<evidence type="ECO:0000313" key="6">
    <source>
        <dbReference type="Proteomes" id="UP000095751"/>
    </source>
</evidence>
<dbReference type="PANTHER" id="PTHR13743:SF146">
    <property type="entry name" value="WD REPEAT AND FYVE DOMAIN-CONTAINING PROTEIN 3"/>
    <property type="match status" value="1"/>
</dbReference>
<dbReference type="Pfam" id="PF14844">
    <property type="entry name" value="PH_BEACH"/>
    <property type="match status" value="1"/>
</dbReference>
<dbReference type="InterPro" id="IPR023362">
    <property type="entry name" value="PH-BEACH_dom"/>
</dbReference>
<proteinExistence type="predicted"/>
<dbReference type="InParanoid" id="A0A1E7FH38"/>
<dbReference type="AlphaFoldDB" id="A0A1E7FH38"/>
<dbReference type="PANTHER" id="PTHR13743">
    <property type="entry name" value="BEIGE/BEACH-RELATED"/>
    <property type="match status" value="1"/>
</dbReference>
<gene>
    <name evidence="5" type="ORF">FRACYDRAFT_159082</name>
</gene>
<dbReference type="PROSITE" id="PS51783">
    <property type="entry name" value="PH_BEACH"/>
    <property type="match status" value="1"/>
</dbReference>
<dbReference type="Pfam" id="PF02138">
    <property type="entry name" value="Beach"/>
    <property type="match status" value="1"/>
</dbReference>
<evidence type="ECO:0000313" key="5">
    <source>
        <dbReference type="EMBL" id="OEU17496.1"/>
    </source>
</evidence>
<dbReference type="InterPro" id="IPR050865">
    <property type="entry name" value="BEACH_Domain"/>
</dbReference>
<feature type="non-terminal residue" evidence="5">
    <location>
        <position position="351"/>
    </location>
</feature>
<reference evidence="5 6" key="1">
    <citation type="submission" date="2016-09" db="EMBL/GenBank/DDBJ databases">
        <title>Extensive genetic diversity and differential bi-allelic expression allows diatom success in the polar Southern Ocean.</title>
        <authorList>
            <consortium name="DOE Joint Genome Institute"/>
            <person name="Mock T."/>
            <person name="Otillar R.P."/>
            <person name="Strauss J."/>
            <person name="Dupont C."/>
            <person name="Frickenhaus S."/>
            <person name="Maumus F."/>
            <person name="Mcmullan M."/>
            <person name="Sanges R."/>
            <person name="Schmutz J."/>
            <person name="Toseland A."/>
            <person name="Valas R."/>
            <person name="Veluchamy A."/>
            <person name="Ward B.J."/>
            <person name="Allen A."/>
            <person name="Barry K."/>
            <person name="Falciatore A."/>
            <person name="Ferrante M."/>
            <person name="Fortunato A.E."/>
            <person name="Gloeckner G."/>
            <person name="Gruber A."/>
            <person name="Hipkin R."/>
            <person name="Janech M."/>
            <person name="Kroth P."/>
            <person name="Leese F."/>
            <person name="Lindquist E."/>
            <person name="Lyon B.R."/>
            <person name="Martin J."/>
            <person name="Mayer C."/>
            <person name="Parker M."/>
            <person name="Quesneville H."/>
            <person name="Raymond J."/>
            <person name="Uhlig C."/>
            <person name="Valentin K.U."/>
            <person name="Worden A.Z."/>
            <person name="Armbrust E.V."/>
            <person name="Bowler C."/>
            <person name="Green B."/>
            <person name="Moulton V."/>
            <person name="Van Oosterhout C."/>
            <person name="Grigoriev I."/>
        </authorList>
    </citation>
    <scope>NUCLEOTIDE SEQUENCE [LARGE SCALE GENOMIC DNA]</scope>
    <source>
        <strain evidence="5 6">CCMP1102</strain>
    </source>
</reference>
<dbReference type="SUPFAM" id="SSF81837">
    <property type="entry name" value="BEACH domain"/>
    <property type="match status" value="1"/>
</dbReference>
<feature type="domain" description="BEACH-type PH" evidence="4">
    <location>
        <begin position="1"/>
        <end position="44"/>
    </location>
</feature>
<evidence type="ECO:0000256" key="2">
    <source>
        <dbReference type="ARBA" id="ARBA00022737"/>
    </source>
</evidence>
<name>A0A1E7FH38_9STRA</name>
<evidence type="ECO:0000256" key="1">
    <source>
        <dbReference type="ARBA" id="ARBA00022574"/>
    </source>
</evidence>
<evidence type="ECO:0000259" key="4">
    <source>
        <dbReference type="PROSITE" id="PS51783"/>
    </source>
</evidence>
<dbReference type="PROSITE" id="PS50197">
    <property type="entry name" value="BEACH"/>
    <property type="match status" value="1"/>
</dbReference>
<dbReference type="InterPro" id="IPR036372">
    <property type="entry name" value="BEACH_dom_sf"/>
</dbReference>
<dbReference type="FunFam" id="1.10.1540.10:FF:000001">
    <property type="entry name" value="neurobeachin isoform X1"/>
    <property type="match status" value="1"/>
</dbReference>
<feature type="non-terminal residue" evidence="5">
    <location>
        <position position="1"/>
    </location>
</feature>
<dbReference type="Proteomes" id="UP000095751">
    <property type="component" value="Unassembled WGS sequence"/>
</dbReference>
<dbReference type="CDD" id="cd06071">
    <property type="entry name" value="Beach"/>
    <property type="match status" value="1"/>
</dbReference>